<sequence>MIVGTGLLARSFMSRFATRSDTLIFASGVSNSHETSRLQFDREFEMLAAMRRDHTGRLVYFGSCSVTDDDRRHTPYARHKLAMEEFVVSDEGGLVVRLPQVVGRTENPHTLTNFLHDRIESGESFSIWANAERNLIDVDDVAAITEVIIAGMEPSESRVVTIASERSISMPALMTTFERVLGKKANYSLEEKGGRLHIDARFAQQIARQLGIDLGEGYVERLLRKYYGRPN</sequence>
<evidence type="ECO:0000259" key="1">
    <source>
        <dbReference type="Pfam" id="PF01370"/>
    </source>
</evidence>
<organism evidence="2 3">
    <name type="scientific">Luteimonas salinilitoris</name>
    <dbReference type="NCBI Taxonomy" id="3237697"/>
    <lineage>
        <taxon>Bacteria</taxon>
        <taxon>Pseudomonadati</taxon>
        <taxon>Pseudomonadota</taxon>
        <taxon>Gammaproteobacteria</taxon>
        <taxon>Lysobacterales</taxon>
        <taxon>Lysobacteraceae</taxon>
        <taxon>Luteimonas</taxon>
    </lineage>
</organism>
<dbReference type="SUPFAM" id="SSF51735">
    <property type="entry name" value="NAD(P)-binding Rossmann-fold domains"/>
    <property type="match status" value="1"/>
</dbReference>
<dbReference type="InterPro" id="IPR036291">
    <property type="entry name" value="NAD(P)-bd_dom_sf"/>
</dbReference>
<gene>
    <name evidence="2" type="ORF">AB6713_16375</name>
</gene>
<name>A0ABV4HWX0_9GAMM</name>
<evidence type="ECO:0000313" key="2">
    <source>
        <dbReference type="EMBL" id="MEZ0476177.1"/>
    </source>
</evidence>
<dbReference type="InterPro" id="IPR001509">
    <property type="entry name" value="Epimerase_deHydtase"/>
</dbReference>
<evidence type="ECO:0000313" key="3">
    <source>
        <dbReference type="Proteomes" id="UP001566331"/>
    </source>
</evidence>
<dbReference type="RefSeq" id="WP_370563692.1">
    <property type="nucleotide sequence ID" value="NZ_JBFWIB010000004.1"/>
</dbReference>
<reference evidence="2 3" key="1">
    <citation type="submission" date="2024-07" db="EMBL/GenBank/DDBJ databases">
        <title>Luteimonas salilacus sp. nov., isolated from the shore soil of Salt Lake in Tibet of China.</title>
        <authorList>
            <person name="Zhang X."/>
            <person name="Li A."/>
        </authorList>
    </citation>
    <scope>NUCLEOTIDE SEQUENCE [LARGE SCALE GENOMIC DNA]</scope>
    <source>
        <strain evidence="2 3">B3-2-R+30</strain>
    </source>
</reference>
<dbReference type="Pfam" id="PF01370">
    <property type="entry name" value="Epimerase"/>
    <property type="match status" value="1"/>
</dbReference>
<dbReference type="EMBL" id="JBFWIC010000028">
    <property type="protein sequence ID" value="MEZ0476177.1"/>
    <property type="molecule type" value="Genomic_DNA"/>
</dbReference>
<feature type="domain" description="NAD-dependent epimerase/dehydratase" evidence="1">
    <location>
        <begin position="38"/>
        <end position="151"/>
    </location>
</feature>
<dbReference type="Proteomes" id="UP001566331">
    <property type="component" value="Unassembled WGS sequence"/>
</dbReference>
<accession>A0ABV4HWX0</accession>
<proteinExistence type="predicted"/>
<keyword evidence="3" id="KW-1185">Reference proteome</keyword>
<dbReference type="Gene3D" id="3.40.50.720">
    <property type="entry name" value="NAD(P)-binding Rossmann-like Domain"/>
    <property type="match status" value="1"/>
</dbReference>
<comment type="caution">
    <text evidence="2">The sequence shown here is derived from an EMBL/GenBank/DDBJ whole genome shotgun (WGS) entry which is preliminary data.</text>
</comment>
<protein>
    <submittedName>
        <fullName evidence="2">NAD-dependent epimerase/dehydratase family protein</fullName>
    </submittedName>
</protein>